<feature type="disulfide bond" evidence="5">
    <location>
        <begin position="357"/>
        <end position="372"/>
    </location>
</feature>
<feature type="chain" id="PRO_5003190776" description="Sulfotransferase" evidence="7">
    <location>
        <begin position="23"/>
        <end position="420"/>
    </location>
</feature>
<feature type="active site" description="For sulfotransferase activity" evidence="3">
    <location>
        <position position="134"/>
    </location>
</feature>
<keyword evidence="7" id="KW-0732">Signal</keyword>
<comment type="similarity">
    <text evidence="6">Belongs to the sulfotransferase 1 family.</text>
</comment>
<dbReference type="GO" id="GO:0008467">
    <property type="term" value="F:[heparan sulfate]-glucosamine 3-sulfotransferase activity"/>
    <property type="evidence" value="ECO:0007669"/>
    <property type="project" value="TreeGrafter"/>
</dbReference>
<evidence type="ECO:0000256" key="2">
    <source>
        <dbReference type="ARBA" id="ARBA00023180"/>
    </source>
</evidence>
<dbReference type="InterPro" id="IPR027417">
    <property type="entry name" value="P-loop_NTPase"/>
</dbReference>
<organism evidence="9">
    <name type="scientific">Oikopleura dioica</name>
    <name type="common">Tunicate</name>
    <dbReference type="NCBI Taxonomy" id="34765"/>
    <lineage>
        <taxon>Eukaryota</taxon>
        <taxon>Metazoa</taxon>
        <taxon>Chordata</taxon>
        <taxon>Tunicata</taxon>
        <taxon>Appendicularia</taxon>
        <taxon>Copelata</taxon>
        <taxon>Oikopleuridae</taxon>
        <taxon>Oikopleura</taxon>
    </lineage>
</organism>
<evidence type="ECO:0000313" key="9">
    <source>
        <dbReference type="EMBL" id="CBY30510.1"/>
    </source>
</evidence>
<keyword evidence="5" id="KW-1015">Disulfide bond</keyword>
<evidence type="ECO:0000256" key="1">
    <source>
        <dbReference type="ARBA" id="ARBA00022679"/>
    </source>
</evidence>
<proteinExistence type="inferred from homology"/>
<reference evidence="9" key="1">
    <citation type="journal article" date="2010" name="Science">
        <title>Plasticity of animal genome architecture unmasked by rapid evolution of a pelagic tunicate.</title>
        <authorList>
            <person name="Denoeud F."/>
            <person name="Henriet S."/>
            <person name="Mungpakdee S."/>
            <person name="Aury J.M."/>
            <person name="Da Silva C."/>
            <person name="Brinkmann H."/>
            <person name="Mikhaleva J."/>
            <person name="Olsen L.C."/>
            <person name="Jubin C."/>
            <person name="Canestro C."/>
            <person name="Bouquet J.M."/>
            <person name="Danks G."/>
            <person name="Poulain J."/>
            <person name="Campsteijn C."/>
            <person name="Adamski M."/>
            <person name="Cross I."/>
            <person name="Yadetie F."/>
            <person name="Muffato M."/>
            <person name="Louis A."/>
            <person name="Butcher S."/>
            <person name="Tsagkogeorga G."/>
            <person name="Konrad A."/>
            <person name="Singh S."/>
            <person name="Jensen M.F."/>
            <person name="Cong E.H."/>
            <person name="Eikeseth-Otteraa H."/>
            <person name="Noel B."/>
            <person name="Anthouard V."/>
            <person name="Porcel B.M."/>
            <person name="Kachouri-Lafond R."/>
            <person name="Nishino A."/>
            <person name="Ugolini M."/>
            <person name="Chourrout P."/>
            <person name="Nishida H."/>
            <person name="Aasland R."/>
            <person name="Huzurbazar S."/>
            <person name="Westhof E."/>
            <person name="Delsuc F."/>
            <person name="Lehrach H."/>
            <person name="Reinhardt R."/>
            <person name="Weissenbach J."/>
            <person name="Roy S.W."/>
            <person name="Artiguenave F."/>
            <person name="Postlethwait J.H."/>
            <person name="Manak J.R."/>
            <person name="Thompson E.M."/>
            <person name="Jaillon O."/>
            <person name="Du Pasquier L."/>
            <person name="Boudinot P."/>
            <person name="Liberles D.A."/>
            <person name="Volff J.N."/>
            <person name="Philippe H."/>
            <person name="Lenhard B."/>
            <person name="Roest Crollius H."/>
            <person name="Wincker P."/>
            <person name="Chourrout D."/>
        </authorList>
    </citation>
    <scope>NUCLEOTIDE SEQUENCE [LARGE SCALE GENOMIC DNA]</scope>
</reference>
<dbReference type="Pfam" id="PF00685">
    <property type="entry name" value="Sulfotransfer_1"/>
    <property type="match status" value="1"/>
</dbReference>
<name>E4Y4B2_OIKDI</name>
<keyword evidence="1 6" id="KW-0808">Transferase</keyword>
<keyword evidence="2" id="KW-0325">Glycoprotein</keyword>
<sequence length="420" mass="48805">MTTFRNSLIFGAFSILLLVVFFQIQNEDKNIQIKEKKRFFKKMRDYSRLIKNKQKWKGENMKEKLAHRLVNNFKNKASKYLKISSSEIAESSLPKSSILAAREYNDKLINDLESLLNSGEKVRLPDVIIVGEKKCGTKALLAFLLEHPQISGFHQEVHLVDTGDIIYDLKALLGHFARINHKSSKFLVTKTGTATINSYLPSAPAEELKKLEEKYLSESFEDWTKRVIFVDLVCDPVKRLLSDFQHYKADHPNARKINEHKFGKKSEFSEMSFDCFVNFHIRNHKNETELVKKMLRTSTFNFSKQLIHRRPNQTVILDGGTLQTEPWLEIKRLKDKIGLNAFFYEKRFGKREDGFWCVKKNTNSDAEDNLVCMPESKGRSKHGKETISDKNKKYLYKAYSQSSQALGKACGRNFSWFDNF</sequence>
<dbReference type="AlphaFoldDB" id="E4Y4B2"/>
<accession>E4Y4B2</accession>
<dbReference type="InterPro" id="IPR000863">
    <property type="entry name" value="Sulfotransferase_dom"/>
</dbReference>
<evidence type="ECO:0000256" key="4">
    <source>
        <dbReference type="PIRSR" id="PIRSR637359-2"/>
    </source>
</evidence>
<feature type="binding site" evidence="4">
    <location>
        <position position="356"/>
    </location>
    <ligand>
        <name>3'-phosphoadenylyl sulfate</name>
        <dbReference type="ChEBI" id="CHEBI:58339"/>
    </ligand>
</feature>
<dbReference type="Proteomes" id="UP000011014">
    <property type="component" value="Unassembled WGS sequence"/>
</dbReference>
<feature type="signal peptide" evidence="7">
    <location>
        <begin position="1"/>
        <end position="22"/>
    </location>
</feature>
<evidence type="ECO:0000256" key="7">
    <source>
        <dbReference type="SAM" id="SignalP"/>
    </source>
</evidence>
<protein>
    <recommendedName>
        <fullName evidence="6">Sulfotransferase</fullName>
        <ecNumber evidence="6">2.8.2.-</ecNumber>
    </recommendedName>
</protein>
<feature type="binding site" evidence="4">
    <location>
        <position position="242"/>
    </location>
    <ligand>
        <name>3'-phosphoadenylyl sulfate</name>
        <dbReference type="ChEBI" id="CHEBI:58339"/>
    </ligand>
</feature>
<evidence type="ECO:0000256" key="6">
    <source>
        <dbReference type="RuleBase" id="RU361155"/>
    </source>
</evidence>
<feature type="domain" description="Sulfotransferase" evidence="8">
    <location>
        <begin position="125"/>
        <end position="340"/>
    </location>
</feature>
<dbReference type="SUPFAM" id="SSF52540">
    <property type="entry name" value="P-loop containing nucleoside triphosphate hydrolases"/>
    <property type="match status" value="1"/>
</dbReference>
<evidence type="ECO:0000256" key="3">
    <source>
        <dbReference type="PIRSR" id="PIRSR637359-1"/>
    </source>
</evidence>
<dbReference type="EC" id="2.8.2.-" evidence="6"/>
<dbReference type="EMBL" id="FN654277">
    <property type="protein sequence ID" value="CBY30510.1"/>
    <property type="molecule type" value="Genomic_DNA"/>
</dbReference>
<gene>
    <name evidence="9" type="ORF">GSOID_T00018381001</name>
</gene>
<evidence type="ECO:0000256" key="5">
    <source>
        <dbReference type="PIRSR" id="PIRSR637359-3"/>
    </source>
</evidence>
<evidence type="ECO:0000259" key="8">
    <source>
        <dbReference type="Pfam" id="PF00685"/>
    </source>
</evidence>
<dbReference type="PANTHER" id="PTHR10605:SF72">
    <property type="entry name" value="HEPARAN SULFATE 3-O SULFOTRANSFERASE-B, ISOFORM A"/>
    <property type="match status" value="1"/>
</dbReference>
<dbReference type="Gene3D" id="3.40.50.300">
    <property type="entry name" value="P-loop containing nucleotide triphosphate hydrolases"/>
    <property type="match status" value="1"/>
</dbReference>
<dbReference type="InterPro" id="IPR037359">
    <property type="entry name" value="NST/OST"/>
</dbReference>
<dbReference type="PANTHER" id="PTHR10605">
    <property type="entry name" value="HEPARAN SULFATE SULFOTRANSFERASE"/>
    <property type="match status" value="1"/>
</dbReference>